<accession>A0A4T0WY24</accession>
<keyword evidence="2" id="KW-0732">Signal</keyword>
<feature type="signal peptide" evidence="2">
    <location>
        <begin position="1"/>
        <end position="21"/>
    </location>
</feature>
<name>A0A4T0WY24_9ASCO</name>
<comment type="caution">
    <text evidence="3">The sequence shown here is derived from an EMBL/GenBank/DDBJ whole genome shotgun (WGS) entry which is preliminary data.</text>
</comment>
<evidence type="ECO:0000256" key="1">
    <source>
        <dbReference type="SAM" id="MobiDB-lite"/>
    </source>
</evidence>
<evidence type="ECO:0000313" key="3">
    <source>
        <dbReference type="EMBL" id="TID16215.1"/>
    </source>
</evidence>
<feature type="compositionally biased region" description="Polar residues" evidence="1">
    <location>
        <begin position="366"/>
        <end position="381"/>
    </location>
</feature>
<evidence type="ECO:0000256" key="2">
    <source>
        <dbReference type="SAM" id="SignalP"/>
    </source>
</evidence>
<sequence>MVHLSTLVTGILSCALYFAEATSPPAAVIHCINAKAPECTKRHSDYSCLCGHRDAILNCLALKSPYGKYLEARDHFLGICMERIPHLVDDPDFNFELGKRKVRPPTSTIQETETSSISEISRTDNFVPTDYPNSGDDDENNQEEDSDHFHEDDENEQEEMIDFPPEKEKENKDDGLNDKDQNTEDDRKCIDNGCNCRCYCSCDHEFEIDNEEDREICDDDQSNKIDDSDKNLYIEDKIEGDNNDEQFCSNPIDCEDKSYDDKNSDEFVDHIEGVEEDDDDIEENSDYKDNDEFKEEEMTEEQEPKDENKGQDGTNNDGEGEGEDEDEIWDRWDMVEDNDESNFCYCYCDCENYIEKKVPITFSSITTDNDPSAKGRSSYTASKHGELEPGFSTEKQIKYSLKEEDHYRGQPFKKVQEDVDDNRVEIKNAVDFQFATPEIVFPELLKRDFSIEAAAKKRQSKKKFVDEYDRRIRFGSSFLKTEKLPKSVASSDKYRG</sequence>
<feature type="compositionally biased region" description="Basic and acidic residues" evidence="1">
    <location>
        <begin position="164"/>
        <end position="184"/>
    </location>
</feature>
<protein>
    <recommendedName>
        <fullName evidence="5">Extracellular membrane protein CFEM domain-containing protein</fullName>
    </recommendedName>
</protein>
<gene>
    <name evidence="3" type="ORF">CANINC_004213</name>
</gene>
<feature type="region of interest" description="Disordered" evidence="1">
    <location>
        <begin position="104"/>
        <end position="184"/>
    </location>
</feature>
<feature type="region of interest" description="Disordered" evidence="1">
    <location>
        <begin position="366"/>
        <end position="387"/>
    </location>
</feature>
<feature type="compositionally biased region" description="Acidic residues" evidence="1">
    <location>
        <begin position="292"/>
        <end position="304"/>
    </location>
</feature>
<evidence type="ECO:0008006" key="5">
    <source>
        <dbReference type="Google" id="ProtNLM"/>
    </source>
</evidence>
<organism evidence="3 4">
    <name type="scientific">Pichia inconspicua</name>
    <dbReference type="NCBI Taxonomy" id="52247"/>
    <lineage>
        <taxon>Eukaryota</taxon>
        <taxon>Fungi</taxon>
        <taxon>Dikarya</taxon>
        <taxon>Ascomycota</taxon>
        <taxon>Saccharomycotina</taxon>
        <taxon>Pichiomycetes</taxon>
        <taxon>Pichiales</taxon>
        <taxon>Pichiaceae</taxon>
        <taxon>Pichia</taxon>
    </lineage>
</organism>
<dbReference type="EMBL" id="SELW01000645">
    <property type="protein sequence ID" value="TID16215.1"/>
    <property type="molecule type" value="Genomic_DNA"/>
</dbReference>
<evidence type="ECO:0000313" key="4">
    <source>
        <dbReference type="Proteomes" id="UP000307173"/>
    </source>
</evidence>
<dbReference type="OrthoDB" id="3998031at2759"/>
<dbReference type="Proteomes" id="UP000307173">
    <property type="component" value="Unassembled WGS sequence"/>
</dbReference>
<feature type="compositionally biased region" description="Basic and acidic residues" evidence="1">
    <location>
        <begin position="221"/>
        <end position="240"/>
    </location>
</feature>
<proteinExistence type="predicted"/>
<feature type="compositionally biased region" description="Acidic residues" evidence="1">
    <location>
        <begin position="135"/>
        <end position="161"/>
    </location>
</feature>
<feature type="compositionally biased region" description="Basic and acidic residues" evidence="1">
    <location>
        <begin position="254"/>
        <end position="273"/>
    </location>
</feature>
<feature type="compositionally biased region" description="Acidic residues" evidence="1">
    <location>
        <begin position="318"/>
        <end position="328"/>
    </location>
</feature>
<reference evidence="3 4" key="1">
    <citation type="journal article" date="2019" name="Front. Genet.">
        <title>Whole-Genome Sequencing of the Opportunistic Yeast Pathogen Candida inconspicua Uncovers Its Hybrid Origin.</title>
        <authorList>
            <person name="Mixao V."/>
            <person name="Hansen A.P."/>
            <person name="Saus E."/>
            <person name="Boekhout T."/>
            <person name="Lass-Florl C."/>
            <person name="Gabaldon T."/>
        </authorList>
    </citation>
    <scope>NUCLEOTIDE SEQUENCE [LARGE SCALE GENOMIC DNA]</scope>
    <source>
        <strain evidence="3 4">CBS 180</strain>
    </source>
</reference>
<feature type="compositionally biased region" description="Low complexity" evidence="1">
    <location>
        <begin position="106"/>
        <end position="120"/>
    </location>
</feature>
<keyword evidence="4" id="KW-1185">Reference proteome</keyword>
<dbReference type="STRING" id="52247.A0A4T0WY24"/>
<dbReference type="AlphaFoldDB" id="A0A4T0WY24"/>
<feature type="chain" id="PRO_5020988125" description="Extracellular membrane protein CFEM domain-containing protein" evidence="2">
    <location>
        <begin position="22"/>
        <end position="496"/>
    </location>
</feature>
<feature type="region of interest" description="Disordered" evidence="1">
    <location>
        <begin position="215"/>
        <end position="333"/>
    </location>
</feature>
<feature type="compositionally biased region" description="Acidic residues" evidence="1">
    <location>
        <begin position="274"/>
        <end position="284"/>
    </location>
</feature>